<dbReference type="PANTHER" id="PTHR43877">
    <property type="entry name" value="AMINOALKYLPHOSPHONATE N-ACETYLTRANSFERASE-RELATED-RELATED"/>
    <property type="match status" value="1"/>
</dbReference>
<evidence type="ECO:0000259" key="3">
    <source>
        <dbReference type="PROSITE" id="PS50995"/>
    </source>
</evidence>
<evidence type="ECO:0000313" key="6">
    <source>
        <dbReference type="Proteomes" id="UP000585272"/>
    </source>
</evidence>
<dbReference type="InterPro" id="IPR036390">
    <property type="entry name" value="WH_DNA-bd_sf"/>
</dbReference>
<gene>
    <name evidence="5" type="ORF">BDZ31_001379</name>
</gene>
<dbReference type="Gene3D" id="1.10.10.10">
    <property type="entry name" value="Winged helix-like DNA-binding domain superfamily/Winged helix DNA-binding domain"/>
    <property type="match status" value="1"/>
</dbReference>
<dbReference type="SUPFAM" id="SSF55729">
    <property type="entry name" value="Acyl-CoA N-acyltransferases (Nat)"/>
    <property type="match status" value="1"/>
</dbReference>
<dbReference type="Pfam" id="PF00583">
    <property type="entry name" value="Acetyltransf_1"/>
    <property type="match status" value="1"/>
</dbReference>
<organism evidence="5 6">
    <name type="scientific">Conexibacter arvalis</name>
    <dbReference type="NCBI Taxonomy" id="912552"/>
    <lineage>
        <taxon>Bacteria</taxon>
        <taxon>Bacillati</taxon>
        <taxon>Actinomycetota</taxon>
        <taxon>Thermoleophilia</taxon>
        <taxon>Solirubrobacterales</taxon>
        <taxon>Conexibacteraceae</taxon>
        <taxon>Conexibacter</taxon>
    </lineage>
</organism>
<sequence>MDDASVQQVRRFNRSVTQRVGALDDRYLARDRPLGEARLLWEIGPGGCEVRALRTRLGLDSGHASRLLRALERDGLVEVVAGARDGRVRTARLTTAGRAERALLDERSDELARAFLAPLSARQRERLVGAMGEVERLLTAALVELGPADPAEPDARFCIRSYFDELDRRSESGFDPAAGIQLDPRELRPPAGVLLLARLRAEPIGCGAVRLHGDGPAEIRRMWVAEAARGLGVGRRLLGELEAWAVARGARVARLETNRALAEAISLYRSSGYREVAAFNDEPFADHWFEKRLDGTDARR</sequence>
<name>A0A840IAD8_9ACTN</name>
<dbReference type="SUPFAM" id="SSF46785">
    <property type="entry name" value="Winged helix' DNA-binding domain"/>
    <property type="match status" value="1"/>
</dbReference>
<proteinExistence type="predicted"/>
<dbReference type="InterPro" id="IPR000835">
    <property type="entry name" value="HTH_MarR-typ"/>
</dbReference>
<dbReference type="EMBL" id="JACHNU010000001">
    <property type="protein sequence ID" value="MBB4661806.1"/>
    <property type="molecule type" value="Genomic_DNA"/>
</dbReference>
<dbReference type="GO" id="GO:0016747">
    <property type="term" value="F:acyltransferase activity, transferring groups other than amino-acyl groups"/>
    <property type="evidence" value="ECO:0007669"/>
    <property type="project" value="InterPro"/>
</dbReference>
<evidence type="ECO:0000256" key="1">
    <source>
        <dbReference type="ARBA" id="ARBA00022679"/>
    </source>
</evidence>
<feature type="domain" description="N-acetyltransferase" evidence="4">
    <location>
        <begin position="153"/>
        <end position="294"/>
    </location>
</feature>
<dbReference type="PROSITE" id="PS51186">
    <property type="entry name" value="GNAT"/>
    <property type="match status" value="1"/>
</dbReference>
<dbReference type="RefSeq" id="WP_183340274.1">
    <property type="nucleotide sequence ID" value="NZ_JACHNU010000001.1"/>
</dbReference>
<accession>A0A840IAD8</accession>
<keyword evidence="5" id="KW-0238">DNA-binding</keyword>
<keyword evidence="2" id="KW-0012">Acyltransferase</keyword>
<reference evidence="5 6" key="1">
    <citation type="submission" date="2020-08" db="EMBL/GenBank/DDBJ databases">
        <title>Genomic Encyclopedia of Archaeal and Bacterial Type Strains, Phase II (KMG-II): from individual species to whole genera.</title>
        <authorList>
            <person name="Goeker M."/>
        </authorList>
    </citation>
    <scope>NUCLEOTIDE SEQUENCE [LARGE SCALE GENOMIC DNA]</scope>
    <source>
        <strain evidence="5 6">DSM 23288</strain>
    </source>
</reference>
<evidence type="ECO:0000259" key="4">
    <source>
        <dbReference type="PROSITE" id="PS51186"/>
    </source>
</evidence>
<dbReference type="GO" id="GO:0003677">
    <property type="term" value="F:DNA binding"/>
    <property type="evidence" value="ECO:0007669"/>
    <property type="project" value="UniProtKB-KW"/>
</dbReference>
<evidence type="ECO:0000313" key="5">
    <source>
        <dbReference type="EMBL" id="MBB4661806.1"/>
    </source>
</evidence>
<comment type="caution">
    <text evidence="5">The sequence shown here is derived from an EMBL/GenBank/DDBJ whole genome shotgun (WGS) entry which is preliminary data.</text>
</comment>
<dbReference type="GO" id="GO:0003700">
    <property type="term" value="F:DNA-binding transcription factor activity"/>
    <property type="evidence" value="ECO:0007669"/>
    <property type="project" value="InterPro"/>
</dbReference>
<dbReference type="Proteomes" id="UP000585272">
    <property type="component" value="Unassembled WGS sequence"/>
</dbReference>
<keyword evidence="1 5" id="KW-0808">Transferase</keyword>
<dbReference type="Pfam" id="PF12802">
    <property type="entry name" value="MarR_2"/>
    <property type="match status" value="1"/>
</dbReference>
<evidence type="ECO:0000256" key="2">
    <source>
        <dbReference type="ARBA" id="ARBA00023315"/>
    </source>
</evidence>
<keyword evidence="6" id="KW-1185">Reference proteome</keyword>
<protein>
    <submittedName>
        <fullName evidence="5">DNA-binding MarR family transcriptional regulator/GNAT superfamily N-acetyltransferase</fullName>
    </submittedName>
</protein>
<dbReference type="InterPro" id="IPR050832">
    <property type="entry name" value="Bact_Acetyltransf"/>
</dbReference>
<dbReference type="Gene3D" id="3.40.630.30">
    <property type="match status" value="1"/>
</dbReference>
<feature type="domain" description="HTH marR-type" evidence="3">
    <location>
        <begin position="2"/>
        <end position="136"/>
    </location>
</feature>
<dbReference type="InterPro" id="IPR036388">
    <property type="entry name" value="WH-like_DNA-bd_sf"/>
</dbReference>
<dbReference type="PROSITE" id="PS50995">
    <property type="entry name" value="HTH_MARR_2"/>
    <property type="match status" value="1"/>
</dbReference>
<dbReference type="InterPro" id="IPR000182">
    <property type="entry name" value="GNAT_dom"/>
</dbReference>
<dbReference type="CDD" id="cd04301">
    <property type="entry name" value="NAT_SF"/>
    <property type="match status" value="1"/>
</dbReference>
<dbReference type="SMART" id="SM00347">
    <property type="entry name" value="HTH_MARR"/>
    <property type="match status" value="1"/>
</dbReference>
<dbReference type="PANTHER" id="PTHR43877:SF2">
    <property type="entry name" value="AMINOALKYLPHOSPHONATE N-ACETYLTRANSFERASE-RELATED"/>
    <property type="match status" value="1"/>
</dbReference>
<dbReference type="AlphaFoldDB" id="A0A840IAD8"/>
<dbReference type="InterPro" id="IPR016181">
    <property type="entry name" value="Acyl_CoA_acyltransferase"/>
</dbReference>